<evidence type="ECO:0000313" key="2">
    <source>
        <dbReference type="Proteomes" id="UP000316476"/>
    </source>
</evidence>
<dbReference type="Proteomes" id="UP000316476">
    <property type="component" value="Unassembled WGS sequence"/>
</dbReference>
<evidence type="ECO:0000313" key="1">
    <source>
        <dbReference type="EMBL" id="TWU65589.1"/>
    </source>
</evidence>
<sequence length="36" mass="3949">MTLWIRGKIAKLNALVVNALGSEHWGQITGETFVGH</sequence>
<comment type="caution">
    <text evidence="1">The sequence shown here is derived from an EMBL/GenBank/DDBJ whole genome shotgun (WGS) entry which is preliminary data.</text>
</comment>
<gene>
    <name evidence="1" type="ORF">V7x_11370</name>
</gene>
<protein>
    <submittedName>
        <fullName evidence="1">Uncharacterized protein</fullName>
    </submittedName>
</protein>
<dbReference type="AlphaFoldDB" id="A0A5C6FRP6"/>
<organism evidence="1 2">
    <name type="scientific">Crateriforma conspicua</name>
    <dbReference type="NCBI Taxonomy" id="2527996"/>
    <lineage>
        <taxon>Bacteria</taxon>
        <taxon>Pseudomonadati</taxon>
        <taxon>Planctomycetota</taxon>
        <taxon>Planctomycetia</taxon>
        <taxon>Planctomycetales</taxon>
        <taxon>Planctomycetaceae</taxon>
        <taxon>Crateriforma</taxon>
    </lineage>
</organism>
<proteinExistence type="predicted"/>
<name>A0A5C6FRP6_9PLAN</name>
<accession>A0A5C6FRP6</accession>
<reference evidence="1 2" key="1">
    <citation type="submission" date="2019-02" db="EMBL/GenBank/DDBJ databases">
        <title>Deep-cultivation of Planctomycetes and their phenomic and genomic characterization uncovers novel biology.</title>
        <authorList>
            <person name="Wiegand S."/>
            <person name="Jogler M."/>
            <person name="Boedeker C."/>
            <person name="Pinto D."/>
            <person name="Vollmers J."/>
            <person name="Rivas-Marin E."/>
            <person name="Kohn T."/>
            <person name="Peeters S.H."/>
            <person name="Heuer A."/>
            <person name="Rast P."/>
            <person name="Oberbeckmann S."/>
            <person name="Bunk B."/>
            <person name="Jeske O."/>
            <person name="Meyerdierks A."/>
            <person name="Storesund J.E."/>
            <person name="Kallscheuer N."/>
            <person name="Luecker S."/>
            <person name="Lage O.M."/>
            <person name="Pohl T."/>
            <person name="Merkel B.J."/>
            <person name="Hornburger P."/>
            <person name="Mueller R.-W."/>
            <person name="Bruemmer F."/>
            <person name="Labrenz M."/>
            <person name="Spormann A.M."/>
            <person name="Op Den Camp H."/>
            <person name="Overmann J."/>
            <person name="Amann R."/>
            <person name="Jetten M.S.M."/>
            <person name="Mascher T."/>
            <person name="Medema M.H."/>
            <person name="Devos D.P."/>
            <person name="Kaster A.-K."/>
            <person name="Ovreas L."/>
            <person name="Rohde M."/>
            <person name="Galperin M.Y."/>
            <person name="Jogler C."/>
        </authorList>
    </citation>
    <scope>NUCLEOTIDE SEQUENCE [LARGE SCALE GENOMIC DNA]</scope>
    <source>
        <strain evidence="1 2">V7</strain>
    </source>
</reference>
<dbReference type="EMBL" id="SJPZ01000001">
    <property type="protein sequence ID" value="TWU65589.1"/>
    <property type="molecule type" value="Genomic_DNA"/>
</dbReference>